<evidence type="ECO:0000256" key="1">
    <source>
        <dbReference type="ARBA" id="ARBA00022729"/>
    </source>
</evidence>
<feature type="non-terminal residue" evidence="6">
    <location>
        <position position="193"/>
    </location>
</feature>
<comment type="similarity">
    <text evidence="4">Belongs to the immunoglobulin superfamily. CEA family.</text>
</comment>
<dbReference type="InterPro" id="IPR013106">
    <property type="entry name" value="Ig_V-set"/>
</dbReference>
<evidence type="ECO:0000256" key="2">
    <source>
        <dbReference type="ARBA" id="ARBA00023180"/>
    </source>
</evidence>
<organism evidence="6 7">
    <name type="scientific">Myodes glareolus</name>
    <name type="common">Bank vole</name>
    <name type="synonym">Clethrionomys glareolus</name>
    <dbReference type="NCBI Taxonomy" id="447135"/>
    <lineage>
        <taxon>Eukaryota</taxon>
        <taxon>Metazoa</taxon>
        <taxon>Chordata</taxon>
        <taxon>Craniata</taxon>
        <taxon>Vertebrata</taxon>
        <taxon>Euteleostomi</taxon>
        <taxon>Mammalia</taxon>
        <taxon>Eutheria</taxon>
        <taxon>Euarchontoglires</taxon>
        <taxon>Glires</taxon>
        <taxon>Rodentia</taxon>
        <taxon>Myomorpha</taxon>
        <taxon>Muroidea</taxon>
        <taxon>Cricetidae</taxon>
        <taxon>Arvicolinae</taxon>
        <taxon>Myodes</taxon>
    </lineage>
</organism>
<dbReference type="Pfam" id="PF07686">
    <property type="entry name" value="V-set"/>
    <property type="match status" value="1"/>
</dbReference>
<dbReference type="EMBL" id="JBBHLL010000368">
    <property type="protein sequence ID" value="KAK7804670.1"/>
    <property type="molecule type" value="Genomic_DNA"/>
</dbReference>
<dbReference type="InterPro" id="IPR050831">
    <property type="entry name" value="CEA_cell_adhesion"/>
</dbReference>
<evidence type="ECO:0000313" key="7">
    <source>
        <dbReference type="Proteomes" id="UP001488838"/>
    </source>
</evidence>
<evidence type="ECO:0000256" key="3">
    <source>
        <dbReference type="ARBA" id="ARBA00023319"/>
    </source>
</evidence>
<sequence>MKNSLFPCCNPLTSSQLMIQSVPLYADEGENVLLQVHNLPEDLQAFTWYRAIYRVPYFEIVKCNRVLNTTTWGNQYSRRETVYPNGSLLLQDITEKDAGMYTLEILKSDFKIEKAYVQFHVNKFVEQPFVQTTNGKVSSQRSVIFTCVSPDTDISIRWIFNNQSLQLTERMTLSPTKCGLRIYPVQLENFGEY</sequence>
<dbReference type="FunFam" id="2.60.40.10:FF:000340">
    <property type="entry name" value="Carcinoembryonic antigen-related cell adhesion molecule 1"/>
    <property type="match status" value="1"/>
</dbReference>
<dbReference type="PANTHER" id="PTHR44427">
    <property type="entry name" value="CARCINOEMBRYONIC ANTIGEN-RELATED CELL ADHESION MOLECULE 19"/>
    <property type="match status" value="1"/>
</dbReference>
<keyword evidence="7" id="KW-1185">Reference proteome</keyword>
<evidence type="ECO:0000259" key="5">
    <source>
        <dbReference type="PROSITE" id="PS50835"/>
    </source>
</evidence>
<dbReference type="InterPro" id="IPR013783">
    <property type="entry name" value="Ig-like_fold"/>
</dbReference>
<proteinExistence type="inferred from homology"/>
<evidence type="ECO:0000313" key="6">
    <source>
        <dbReference type="EMBL" id="KAK7804670.1"/>
    </source>
</evidence>
<dbReference type="Proteomes" id="UP001488838">
    <property type="component" value="Unassembled WGS sequence"/>
</dbReference>
<dbReference type="GO" id="GO:0005886">
    <property type="term" value="C:plasma membrane"/>
    <property type="evidence" value="ECO:0007669"/>
    <property type="project" value="TreeGrafter"/>
</dbReference>
<dbReference type="Gene3D" id="2.60.40.10">
    <property type="entry name" value="Immunoglobulins"/>
    <property type="match status" value="2"/>
</dbReference>
<dbReference type="AlphaFoldDB" id="A0AAW0HRE5"/>
<evidence type="ECO:0000256" key="4">
    <source>
        <dbReference type="ARBA" id="ARBA00038222"/>
    </source>
</evidence>
<feature type="domain" description="Ig-like" evidence="5">
    <location>
        <begin position="128"/>
        <end position="193"/>
    </location>
</feature>
<comment type="caution">
    <text evidence="6">The sequence shown here is derived from an EMBL/GenBank/DDBJ whole genome shotgun (WGS) entry which is preliminary data.</text>
</comment>
<dbReference type="GO" id="GO:0009986">
    <property type="term" value="C:cell surface"/>
    <property type="evidence" value="ECO:0007669"/>
    <property type="project" value="TreeGrafter"/>
</dbReference>
<dbReference type="InterPro" id="IPR007110">
    <property type="entry name" value="Ig-like_dom"/>
</dbReference>
<dbReference type="PROSITE" id="PS50835">
    <property type="entry name" value="IG_LIKE"/>
    <property type="match status" value="1"/>
</dbReference>
<name>A0AAW0HRE5_MYOGA</name>
<protein>
    <recommendedName>
        <fullName evidence="5">Ig-like domain-containing protein</fullName>
    </recommendedName>
</protein>
<reference evidence="6 7" key="1">
    <citation type="journal article" date="2023" name="bioRxiv">
        <title>Conserved and derived expression patterns and positive selection on dental genes reveal complex evolutionary context of ever-growing rodent molars.</title>
        <authorList>
            <person name="Calamari Z.T."/>
            <person name="Song A."/>
            <person name="Cohen E."/>
            <person name="Akter M."/>
            <person name="Roy R.D."/>
            <person name="Hallikas O."/>
            <person name="Christensen M.M."/>
            <person name="Li P."/>
            <person name="Marangoni P."/>
            <person name="Jernvall J."/>
            <person name="Klein O.D."/>
        </authorList>
    </citation>
    <scope>NUCLEOTIDE SEQUENCE [LARGE SCALE GENOMIC DNA]</scope>
    <source>
        <strain evidence="6">V071</strain>
    </source>
</reference>
<gene>
    <name evidence="6" type="ORF">U0070_016183</name>
</gene>
<dbReference type="PANTHER" id="PTHR44427:SF1">
    <property type="entry name" value="CARCINOEMBRYONIC ANTIGEN-RELATED CELL ADHESION MOLECULE 1"/>
    <property type="match status" value="1"/>
</dbReference>
<dbReference type="InterPro" id="IPR036179">
    <property type="entry name" value="Ig-like_dom_sf"/>
</dbReference>
<dbReference type="CDD" id="cd05774">
    <property type="entry name" value="IgV_CEACAM_D1"/>
    <property type="match status" value="1"/>
</dbReference>
<dbReference type="GO" id="GO:0002682">
    <property type="term" value="P:regulation of immune system process"/>
    <property type="evidence" value="ECO:0007669"/>
    <property type="project" value="TreeGrafter"/>
</dbReference>
<keyword evidence="2" id="KW-0325">Glycoprotein</keyword>
<accession>A0AAW0HRE5</accession>
<dbReference type="SUPFAM" id="SSF48726">
    <property type="entry name" value="Immunoglobulin"/>
    <property type="match status" value="2"/>
</dbReference>
<dbReference type="GO" id="GO:1990782">
    <property type="term" value="F:protein tyrosine kinase binding"/>
    <property type="evidence" value="ECO:0007669"/>
    <property type="project" value="TreeGrafter"/>
</dbReference>
<keyword evidence="3" id="KW-0393">Immunoglobulin domain</keyword>
<keyword evidence="1" id="KW-0732">Signal</keyword>
<dbReference type="GO" id="GO:0007165">
    <property type="term" value="P:signal transduction"/>
    <property type="evidence" value="ECO:0007669"/>
    <property type="project" value="TreeGrafter"/>
</dbReference>